<dbReference type="EMBL" id="HBGF01050471">
    <property type="protein sequence ID" value="CAD9152845.1"/>
    <property type="molecule type" value="Transcribed_RNA"/>
</dbReference>
<organism evidence="2">
    <name type="scientific">Neobodo designis</name>
    <name type="common">Flagellated protozoan</name>
    <name type="synonym">Bodo designis</name>
    <dbReference type="NCBI Taxonomy" id="312471"/>
    <lineage>
        <taxon>Eukaryota</taxon>
        <taxon>Discoba</taxon>
        <taxon>Euglenozoa</taxon>
        <taxon>Kinetoplastea</taxon>
        <taxon>Metakinetoplastina</taxon>
        <taxon>Neobodonida</taxon>
        <taxon>Neobodo</taxon>
    </lineage>
</organism>
<evidence type="ECO:0000256" key="1">
    <source>
        <dbReference type="SAM" id="Phobius"/>
    </source>
</evidence>
<sequence length="305" mass="33412">MLDGPGESQWQLGAGATAVIVLVGVLWFGRRRRLATAERVRKCAPLAAFFSEFSKSVTTERRLSQLFDPAVFKKMHRATLKALNRCVVAELGEFVCMEASTCRLAARTDETGTPHFRAVARCQFKKNHNVQCEVSWKLANANTGYRALVVSFRARPSSSELDVLNYIDPKDYEGFGERFVATMLSNSPDSAFDMMAPSLQSGIGNSQSISIEMKRVVNAIGGLKDRHLDIGLSDARMTTVGPAEAQRRALHLEYVLLGNVRDARVTLVCVFSGLQTLVIKYTFTGLAVKQKTVVVDSSGSPIAAT</sequence>
<name>A0A7S1QZV2_NEODS</name>
<dbReference type="AlphaFoldDB" id="A0A7S1QZV2"/>
<evidence type="ECO:0000313" key="2">
    <source>
        <dbReference type="EMBL" id="CAD9152845.1"/>
    </source>
</evidence>
<keyword evidence="1" id="KW-1133">Transmembrane helix</keyword>
<feature type="transmembrane region" description="Helical" evidence="1">
    <location>
        <begin position="12"/>
        <end position="29"/>
    </location>
</feature>
<accession>A0A7S1QZV2</accession>
<keyword evidence="1" id="KW-0472">Membrane</keyword>
<reference evidence="2" key="1">
    <citation type="submission" date="2021-01" db="EMBL/GenBank/DDBJ databases">
        <authorList>
            <person name="Corre E."/>
            <person name="Pelletier E."/>
            <person name="Niang G."/>
            <person name="Scheremetjew M."/>
            <person name="Finn R."/>
            <person name="Kale V."/>
            <person name="Holt S."/>
            <person name="Cochrane G."/>
            <person name="Meng A."/>
            <person name="Brown T."/>
            <person name="Cohen L."/>
        </authorList>
    </citation>
    <scope>NUCLEOTIDE SEQUENCE</scope>
    <source>
        <strain evidence="2">CCAP 1951/1</strain>
    </source>
</reference>
<gene>
    <name evidence="2" type="ORF">NDES1114_LOCUS33803</name>
</gene>
<keyword evidence="1" id="KW-0812">Transmembrane</keyword>
<protein>
    <submittedName>
        <fullName evidence="2">Uncharacterized protein</fullName>
    </submittedName>
</protein>
<proteinExistence type="predicted"/>